<dbReference type="AlphaFoldDB" id="A0AB37UBF5"/>
<sequence length="102" mass="11838">MQYFSMSQPTASINTKLIDSLAQIILSLTDEERQLLAQKIQHSPLSEEEHQHKKEALQRDITLGVEQLKNGDYTEYNDSSLPNLFENLKRRAKQRLEQEPAQ</sequence>
<gene>
    <name evidence="1" type="ORF">DSM107010_57570</name>
</gene>
<protein>
    <submittedName>
        <fullName evidence="1">Uncharacterized protein</fullName>
    </submittedName>
</protein>
<comment type="caution">
    <text evidence="1">The sequence shown here is derived from an EMBL/GenBank/DDBJ whole genome shotgun (WGS) entry which is preliminary data.</text>
</comment>
<evidence type="ECO:0000313" key="1">
    <source>
        <dbReference type="EMBL" id="RUT04525.1"/>
    </source>
</evidence>
<reference evidence="1 2" key="1">
    <citation type="journal article" date="2019" name="Genome Biol. Evol.">
        <title>Day and night: Metabolic profiles and evolutionary relationships of six axenic non-marine cyanobacteria.</title>
        <authorList>
            <person name="Will S.E."/>
            <person name="Henke P."/>
            <person name="Boedeker C."/>
            <person name="Huang S."/>
            <person name="Brinkmann H."/>
            <person name="Rohde M."/>
            <person name="Jarek M."/>
            <person name="Friedl T."/>
            <person name="Seufert S."/>
            <person name="Schumacher M."/>
            <person name="Overmann J."/>
            <person name="Neumann-Schaal M."/>
            <person name="Petersen J."/>
        </authorList>
    </citation>
    <scope>NUCLEOTIDE SEQUENCE [LARGE SCALE GENOMIC DNA]</scope>
    <source>
        <strain evidence="1 2">SAG 39.79</strain>
    </source>
</reference>
<keyword evidence="2" id="KW-1185">Reference proteome</keyword>
<dbReference type="Proteomes" id="UP000282574">
    <property type="component" value="Unassembled WGS sequence"/>
</dbReference>
<name>A0AB37UBF5_9CYAN</name>
<proteinExistence type="predicted"/>
<evidence type="ECO:0000313" key="2">
    <source>
        <dbReference type="Proteomes" id="UP000282574"/>
    </source>
</evidence>
<accession>A0AB37UBF5</accession>
<dbReference type="EMBL" id="RSCK01000085">
    <property type="protein sequence ID" value="RUT04525.1"/>
    <property type="molecule type" value="Genomic_DNA"/>
</dbReference>
<organism evidence="1 2">
    <name type="scientific">Chroococcidiopsis cubana SAG 39.79</name>
    <dbReference type="NCBI Taxonomy" id="388085"/>
    <lineage>
        <taxon>Bacteria</taxon>
        <taxon>Bacillati</taxon>
        <taxon>Cyanobacteriota</taxon>
        <taxon>Cyanophyceae</taxon>
        <taxon>Chroococcidiopsidales</taxon>
        <taxon>Chroococcidiopsidaceae</taxon>
        <taxon>Chroococcidiopsis</taxon>
    </lineage>
</organism>